<dbReference type="PANTHER" id="PTHR46526">
    <property type="entry name" value="CHORDIN"/>
    <property type="match status" value="1"/>
</dbReference>
<dbReference type="SMART" id="SM00214">
    <property type="entry name" value="VWC"/>
    <property type="match status" value="4"/>
</dbReference>
<evidence type="ECO:0000256" key="7">
    <source>
        <dbReference type="PROSITE-ProRule" id="PRU00230"/>
    </source>
</evidence>
<evidence type="ECO:0000259" key="9">
    <source>
        <dbReference type="PROSITE" id="PS50184"/>
    </source>
</evidence>
<gene>
    <name evidence="11" type="ORF">NTJ_16226</name>
</gene>
<dbReference type="Gene3D" id="2.10.70.10">
    <property type="entry name" value="Complement Module, domain 1"/>
    <property type="match status" value="1"/>
</dbReference>
<dbReference type="PROSITE" id="PS50933">
    <property type="entry name" value="CHRD"/>
    <property type="match status" value="2"/>
</dbReference>
<dbReference type="InterPro" id="IPR010895">
    <property type="entry name" value="CHRD"/>
</dbReference>
<evidence type="ECO:0000256" key="5">
    <source>
        <dbReference type="ARBA" id="ARBA00022737"/>
    </source>
</evidence>
<dbReference type="PIRSF" id="PIRSF002496">
    <property type="entry name" value="Chordin"/>
    <property type="match status" value="1"/>
</dbReference>
<protein>
    <submittedName>
        <fullName evidence="11">Short gastrulation</fullName>
    </submittedName>
</protein>
<dbReference type="PANTHER" id="PTHR46526:SF1">
    <property type="entry name" value="CHORDIN"/>
    <property type="match status" value="1"/>
</dbReference>
<keyword evidence="12" id="KW-1185">Reference proteome</keyword>
<dbReference type="PROSITE" id="PS50184">
    <property type="entry name" value="VWFC_2"/>
    <property type="match status" value="3"/>
</dbReference>
<accession>A0ABN7BGE6</accession>
<dbReference type="SMART" id="SM00754">
    <property type="entry name" value="CHRD"/>
    <property type="match status" value="3"/>
</dbReference>
<dbReference type="SUPFAM" id="SSF57603">
    <property type="entry name" value="FnI-like domain"/>
    <property type="match status" value="3"/>
</dbReference>
<dbReference type="EMBL" id="AP028924">
    <property type="protein sequence ID" value="BET03408.1"/>
    <property type="molecule type" value="Genomic_DNA"/>
</dbReference>
<evidence type="ECO:0000256" key="2">
    <source>
        <dbReference type="ARBA" id="ARBA00007156"/>
    </source>
</evidence>
<evidence type="ECO:0000313" key="11">
    <source>
        <dbReference type="EMBL" id="BET03408.1"/>
    </source>
</evidence>
<evidence type="ECO:0000256" key="8">
    <source>
        <dbReference type="SAM" id="SignalP"/>
    </source>
</evidence>
<feature type="domain" description="CHRD" evidence="10">
    <location>
        <begin position="367"/>
        <end position="487"/>
    </location>
</feature>
<proteinExistence type="inferred from homology"/>
<feature type="domain" description="VWFC" evidence="9">
    <location>
        <begin position="38"/>
        <end position="113"/>
    </location>
</feature>
<keyword evidence="4" id="KW-0964">Secreted</keyword>
<feature type="domain" description="CHRD" evidence="10">
    <location>
        <begin position="120"/>
        <end position="243"/>
    </location>
</feature>
<dbReference type="Proteomes" id="UP001307889">
    <property type="component" value="Chromosome 16"/>
</dbReference>
<organism evidence="11 12">
    <name type="scientific">Nesidiocoris tenuis</name>
    <dbReference type="NCBI Taxonomy" id="355587"/>
    <lineage>
        <taxon>Eukaryota</taxon>
        <taxon>Metazoa</taxon>
        <taxon>Ecdysozoa</taxon>
        <taxon>Arthropoda</taxon>
        <taxon>Hexapoda</taxon>
        <taxon>Insecta</taxon>
        <taxon>Pterygota</taxon>
        <taxon>Neoptera</taxon>
        <taxon>Paraneoptera</taxon>
        <taxon>Hemiptera</taxon>
        <taxon>Heteroptera</taxon>
        <taxon>Panheteroptera</taxon>
        <taxon>Cimicomorpha</taxon>
        <taxon>Miridae</taxon>
        <taxon>Dicyphina</taxon>
        <taxon>Nesidiocoris</taxon>
    </lineage>
</organism>
<keyword evidence="8" id="KW-0732">Signal</keyword>
<feature type="domain" description="VWFC" evidence="9">
    <location>
        <begin position="714"/>
        <end position="783"/>
    </location>
</feature>
<evidence type="ECO:0000259" key="10">
    <source>
        <dbReference type="PROSITE" id="PS50933"/>
    </source>
</evidence>
<evidence type="ECO:0000256" key="6">
    <source>
        <dbReference type="ARBA" id="ARBA00023180"/>
    </source>
</evidence>
<evidence type="ECO:0000313" key="12">
    <source>
        <dbReference type="Proteomes" id="UP001307889"/>
    </source>
</evidence>
<evidence type="ECO:0000256" key="3">
    <source>
        <dbReference type="ARBA" id="ARBA00022473"/>
    </source>
</evidence>
<name>A0ABN7BGE6_9HEMI</name>
<dbReference type="Gene3D" id="6.20.200.20">
    <property type="match status" value="2"/>
</dbReference>
<feature type="domain" description="VWFC" evidence="9">
    <location>
        <begin position="640"/>
        <end position="700"/>
    </location>
</feature>
<dbReference type="InterPro" id="IPR052278">
    <property type="entry name" value="Chordin-like_regulators"/>
</dbReference>
<keyword evidence="6" id="KW-0325">Glycoprotein</keyword>
<dbReference type="InterPro" id="IPR001007">
    <property type="entry name" value="VWF_dom"/>
</dbReference>
<feature type="signal peptide" evidence="8">
    <location>
        <begin position="1"/>
        <end position="17"/>
    </location>
</feature>
<comment type="similarity">
    <text evidence="2">Belongs to the chordin family.</text>
</comment>
<reference evidence="11 12" key="1">
    <citation type="submission" date="2023-09" db="EMBL/GenBank/DDBJ databases">
        <title>Nesidiocoris tenuis whole genome shotgun sequence.</title>
        <authorList>
            <person name="Shibata T."/>
            <person name="Shimoda M."/>
            <person name="Kobayashi T."/>
            <person name="Uehara T."/>
        </authorList>
    </citation>
    <scope>NUCLEOTIDE SEQUENCE [LARGE SCALE GENOMIC DNA]</scope>
    <source>
        <strain evidence="11 12">Japan</strain>
    </source>
</reference>
<evidence type="ECO:0000256" key="1">
    <source>
        <dbReference type="ARBA" id="ARBA00004613"/>
    </source>
</evidence>
<keyword evidence="5" id="KW-0677">Repeat</keyword>
<dbReference type="PROSITE" id="PS01208">
    <property type="entry name" value="VWFC_1"/>
    <property type="match status" value="1"/>
</dbReference>
<dbReference type="Pfam" id="PF00093">
    <property type="entry name" value="VWC"/>
    <property type="match status" value="3"/>
</dbReference>
<dbReference type="InterPro" id="IPR016353">
    <property type="entry name" value="Chordin"/>
</dbReference>
<keyword evidence="3 7" id="KW-0217">Developmental protein</keyword>
<feature type="chain" id="PRO_5045865871" evidence="8">
    <location>
        <begin position="18"/>
        <end position="890"/>
    </location>
</feature>
<comment type="subcellular location">
    <subcellularLocation>
        <location evidence="1">Secreted</location>
    </subcellularLocation>
</comment>
<sequence>MQWAVVFVALVVRAVVARRGNFPPLGSEETHKRPSKSAECQIGGEVKELRSTWYADLGPPFGVMYCIKCECVPVQKKRKIIGKVHCRNIKNECPKPTCDEPVLHPGKCCKVCPEDTESSDIAQDVTSLSEDDDKNMKYFASVLTGDGTATGRFSFHKRSLYFSFYATMRPSVIQFLDPSGNIIEEQELGVGSVYQNATDKICGVWRRVPRDYRRLIRKEQLAINIMSADKKKNMAGQIYRYRTLQTEMYSALLTGDGPGSGGTAIVSVSTTPPSIHIMAVFAGTIFSKEDAVDAPVNIRLATSDDETVVLNEIVKIPKASPDLNTVEVSMAVSGSDLRLLSRNKLRFAITSRTSGRAIDGFIRPRAVCETFQALMKPGEGEEAAAGESAGIAWLFVDKNGRLDFHVRIDRVTRPVIIGLVTERRLMELEDLSPELTSNGWTNGSLEAPAPKYLEMLYAGELGVNVATQTSKSVIKGKLTGKYVASPIDTKAPLLLTNEGLTRYPENTQLSALAWIDLDMDCNLHYEVELTKEGDYSLYLLHVPLDLPGAPETRHLLVSGSNHMEGSSLNLLPKDLVQLDSGVIKLEVKHSTGKLLLRALWPEVHVPDACLPNSGAGSLRNDLDPGSILDDPMPLAPPTLGPCLHEGVYHEEGSQWRSNSDPCTVCHCLIGQLTCEPLVCPPLPANCPRHLPKGQCCPICHNETTPQDGRLDEATGCQMAGQFYTPSSSWHPYLPPHGFDVCTTCMCHANDLRVTCSRTTCPPLTCDERVAVKPDKRSCCKVCPTSQTPDYSPPINLDAMIGEQGVTESPEAINEEILAQGGCKYPVGGPYHNGQQWHPRLYSHGEVKCVKCRCKDGKVKCERKRCTKWSCNDECCMAQCKRRRRNIRRHH</sequence>
<evidence type="ECO:0000256" key="4">
    <source>
        <dbReference type="ARBA" id="ARBA00022525"/>
    </source>
</evidence>